<dbReference type="GO" id="GO:0009052">
    <property type="term" value="P:pentose-phosphate shunt, non-oxidative branch"/>
    <property type="evidence" value="ECO:0007669"/>
    <property type="project" value="TreeGrafter"/>
</dbReference>
<name>A0A382S6W3_9ZZZZ</name>
<evidence type="ECO:0000256" key="1">
    <source>
        <dbReference type="ARBA" id="ARBA00023235"/>
    </source>
</evidence>
<dbReference type="NCBIfam" id="TIGR00689">
    <property type="entry name" value="rpiB_lacA_lacB"/>
    <property type="match status" value="1"/>
</dbReference>
<dbReference type="EMBL" id="UINC01126435">
    <property type="protein sequence ID" value="SVD04918.1"/>
    <property type="molecule type" value="Genomic_DNA"/>
</dbReference>
<accession>A0A382S6W3</accession>
<dbReference type="PANTHER" id="PTHR30345">
    <property type="entry name" value="RIBOSE-5-PHOSPHATE ISOMERASE B"/>
    <property type="match status" value="1"/>
</dbReference>
<dbReference type="AlphaFoldDB" id="A0A382S6W3"/>
<keyword evidence="1" id="KW-0413">Isomerase</keyword>
<sequence length="150" mass="15968">MDTGSKDTIAIACDHAGFNLKQALVDHLIGQGYDLLDLGTNDTEPVDYPDFANALAEAIQNGKVKRGVLVCGSGIGISIAANRYSEVRAALVRDVLGAKLSRQHNDANVIAFGGQAISEDTALECLNIFLSTPFEGGRHSRRVDKLNIVS</sequence>
<dbReference type="InterPro" id="IPR003500">
    <property type="entry name" value="RpiB_LacA_LacB"/>
</dbReference>
<dbReference type="NCBIfam" id="TIGR01120">
    <property type="entry name" value="rpiB"/>
    <property type="match status" value="1"/>
</dbReference>
<dbReference type="GO" id="GO:0004751">
    <property type="term" value="F:ribose-5-phosphate isomerase activity"/>
    <property type="evidence" value="ECO:0007669"/>
    <property type="project" value="TreeGrafter"/>
</dbReference>
<dbReference type="Pfam" id="PF02502">
    <property type="entry name" value="LacAB_rpiB"/>
    <property type="match status" value="1"/>
</dbReference>
<protein>
    <recommendedName>
        <fullName evidence="3">Ribose 5-phosphate isomerase B</fullName>
    </recommendedName>
</protein>
<dbReference type="InterPro" id="IPR036569">
    <property type="entry name" value="RpiB_LacA_LacB_sf"/>
</dbReference>
<dbReference type="PIRSF" id="PIRSF005384">
    <property type="entry name" value="RpiB_LacA_B"/>
    <property type="match status" value="1"/>
</dbReference>
<dbReference type="Gene3D" id="3.40.1400.10">
    <property type="entry name" value="Sugar-phosphate isomerase, RpiB/LacA/LacB"/>
    <property type="match status" value="1"/>
</dbReference>
<dbReference type="InterPro" id="IPR004785">
    <property type="entry name" value="RpiB"/>
</dbReference>
<evidence type="ECO:0000313" key="2">
    <source>
        <dbReference type="EMBL" id="SVD04918.1"/>
    </source>
</evidence>
<reference evidence="2" key="1">
    <citation type="submission" date="2018-05" db="EMBL/GenBank/DDBJ databases">
        <authorList>
            <person name="Lanie J.A."/>
            <person name="Ng W.-L."/>
            <person name="Kazmierczak K.M."/>
            <person name="Andrzejewski T.M."/>
            <person name="Davidsen T.M."/>
            <person name="Wayne K.J."/>
            <person name="Tettelin H."/>
            <person name="Glass J.I."/>
            <person name="Rusch D."/>
            <person name="Podicherti R."/>
            <person name="Tsui H.-C.T."/>
            <person name="Winkler M.E."/>
        </authorList>
    </citation>
    <scope>NUCLEOTIDE SEQUENCE</scope>
</reference>
<dbReference type="SUPFAM" id="SSF89623">
    <property type="entry name" value="Ribose/Galactose isomerase RpiB/AlsB"/>
    <property type="match status" value="1"/>
</dbReference>
<gene>
    <name evidence="2" type="ORF">METZ01_LOCUS357772</name>
</gene>
<evidence type="ECO:0008006" key="3">
    <source>
        <dbReference type="Google" id="ProtNLM"/>
    </source>
</evidence>
<proteinExistence type="predicted"/>
<dbReference type="NCBIfam" id="NF004051">
    <property type="entry name" value="PRK05571.1"/>
    <property type="match status" value="1"/>
</dbReference>
<organism evidence="2">
    <name type="scientific">marine metagenome</name>
    <dbReference type="NCBI Taxonomy" id="408172"/>
    <lineage>
        <taxon>unclassified sequences</taxon>
        <taxon>metagenomes</taxon>
        <taxon>ecological metagenomes</taxon>
    </lineage>
</organism>
<dbReference type="GO" id="GO:0019316">
    <property type="term" value="P:D-allose catabolic process"/>
    <property type="evidence" value="ECO:0007669"/>
    <property type="project" value="TreeGrafter"/>
</dbReference>
<dbReference type="PANTHER" id="PTHR30345:SF0">
    <property type="entry name" value="DNA DAMAGE-REPAIR_TOLERATION PROTEIN DRT102"/>
    <property type="match status" value="1"/>
</dbReference>